<evidence type="ECO:0000313" key="2">
    <source>
        <dbReference type="EMBL" id="CAF4169443.1"/>
    </source>
</evidence>
<dbReference type="InterPro" id="IPR012338">
    <property type="entry name" value="Beta-lactam/transpept-like"/>
</dbReference>
<protein>
    <submittedName>
        <fullName evidence="1">Uncharacterized protein</fullName>
    </submittedName>
</protein>
<comment type="caution">
    <text evidence="1">The sequence shown here is derived from an EMBL/GenBank/DDBJ whole genome shotgun (WGS) entry which is preliminary data.</text>
</comment>
<dbReference type="Gene3D" id="3.40.710.10">
    <property type="entry name" value="DD-peptidase/beta-lactamase superfamily"/>
    <property type="match status" value="1"/>
</dbReference>
<gene>
    <name evidence="2" type="ORF">OTI717_LOCUS37124</name>
    <name evidence="1" type="ORF">RFH988_LOCUS29628</name>
</gene>
<dbReference type="EMBL" id="CAJOAX010016997">
    <property type="protein sequence ID" value="CAF4169443.1"/>
    <property type="molecule type" value="Genomic_DNA"/>
</dbReference>
<accession>A0A815DB25</accession>
<dbReference type="OrthoDB" id="5946976at2759"/>
<name>A0A815DB25_9BILA</name>
<evidence type="ECO:0000313" key="3">
    <source>
        <dbReference type="Proteomes" id="UP000663882"/>
    </source>
</evidence>
<dbReference type="AlphaFoldDB" id="A0A815DB25"/>
<evidence type="ECO:0000313" key="1">
    <source>
        <dbReference type="EMBL" id="CAF1299163.1"/>
    </source>
</evidence>
<proteinExistence type="predicted"/>
<dbReference type="SUPFAM" id="SSF56601">
    <property type="entry name" value="beta-lactamase/transpeptidase-like"/>
    <property type="match status" value="1"/>
</dbReference>
<dbReference type="EMBL" id="CAJNOO010002819">
    <property type="protein sequence ID" value="CAF1299163.1"/>
    <property type="molecule type" value="Genomic_DNA"/>
</dbReference>
<sequence length="94" mass="10546">MSAHSLGIFFQSFLNNFSILLHNSSSMEEILYVFPQESYSNISDTKFGLIWNYKNYSGRYLVGHQGSVPGTTTSMMANEKRNLGVIILTNGDIT</sequence>
<dbReference type="Proteomes" id="UP000663882">
    <property type="component" value="Unassembled WGS sequence"/>
</dbReference>
<reference evidence="1" key="1">
    <citation type="submission" date="2021-02" db="EMBL/GenBank/DDBJ databases">
        <authorList>
            <person name="Nowell W R."/>
        </authorList>
    </citation>
    <scope>NUCLEOTIDE SEQUENCE</scope>
</reference>
<organism evidence="1 3">
    <name type="scientific">Rotaria sordida</name>
    <dbReference type="NCBI Taxonomy" id="392033"/>
    <lineage>
        <taxon>Eukaryota</taxon>
        <taxon>Metazoa</taxon>
        <taxon>Spiralia</taxon>
        <taxon>Gnathifera</taxon>
        <taxon>Rotifera</taxon>
        <taxon>Eurotatoria</taxon>
        <taxon>Bdelloidea</taxon>
        <taxon>Philodinida</taxon>
        <taxon>Philodinidae</taxon>
        <taxon>Rotaria</taxon>
    </lineage>
</organism>
<dbReference type="Proteomes" id="UP000663823">
    <property type="component" value="Unassembled WGS sequence"/>
</dbReference>